<dbReference type="InterPro" id="IPR000524">
    <property type="entry name" value="Tscrpt_reg_HTH_GntR"/>
</dbReference>
<dbReference type="InterPro" id="IPR008920">
    <property type="entry name" value="TF_FadR/GntR_C"/>
</dbReference>
<keyword evidence="2" id="KW-0238">DNA-binding</keyword>
<dbReference type="GO" id="GO:0003677">
    <property type="term" value="F:DNA binding"/>
    <property type="evidence" value="ECO:0007669"/>
    <property type="project" value="UniProtKB-KW"/>
</dbReference>
<dbReference type="AlphaFoldDB" id="A0A7M3SVS6"/>
<comment type="caution">
    <text evidence="5">The sequence shown here is derived from an EMBL/GenBank/DDBJ whole genome shotgun (WGS) entry which is preliminary data.</text>
</comment>
<dbReference type="PANTHER" id="PTHR43537">
    <property type="entry name" value="TRANSCRIPTIONAL REGULATOR, GNTR FAMILY"/>
    <property type="match status" value="1"/>
</dbReference>
<evidence type="ECO:0000259" key="4">
    <source>
        <dbReference type="PROSITE" id="PS50949"/>
    </source>
</evidence>
<gene>
    <name evidence="5" type="ORF">GMA10_11850</name>
</gene>
<evidence type="ECO:0000313" key="6">
    <source>
        <dbReference type="Proteomes" id="UP000462152"/>
    </source>
</evidence>
<dbReference type="Gene3D" id="1.20.120.530">
    <property type="entry name" value="GntR ligand-binding domain-like"/>
    <property type="match status" value="1"/>
</dbReference>
<organism evidence="5 6">
    <name type="scientific">Rothia koreensis</name>
    <dbReference type="NCBI Taxonomy" id="592378"/>
    <lineage>
        <taxon>Bacteria</taxon>
        <taxon>Bacillati</taxon>
        <taxon>Actinomycetota</taxon>
        <taxon>Actinomycetes</taxon>
        <taxon>Micrococcales</taxon>
        <taxon>Micrococcaceae</taxon>
        <taxon>Rothia</taxon>
    </lineage>
</organism>
<dbReference type="OrthoDB" id="7989071at2"/>
<evidence type="ECO:0000313" key="5">
    <source>
        <dbReference type="EMBL" id="MUN55891.1"/>
    </source>
</evidence>
<dbReference type="PRINTS" id="PR00035">
    <property type="entry name" value="HTHGNTR"/>
</dbReference>
<dbReference type="InterPro" id="IPR036390">
    <property type="entry name" value="WH_DNA-bd_sf"/>
</dbReference>
<dbReference type="SMART" id="SM00895">
    <property type="entry name" value="FCD"/>
    <property type="match status" value="1"/>
</dbReference>
<keyword evidence="3" id="KW-0804">Transcription</keyword>
<dbReference type="Pfam" id="PF00392">
    <property type="entry name" value="GntR"/>
    <property type="match status" value="1"/>
</dbReference>
<dbReference type="SUPFAM" id="SSF46785">
    <property type="entry name" value="Winged helix' DNA-binding domain"/>
    <property type="match status" value="1"/>
</dbReference>
<dbReference type="PROSITE" id="PS50949">
    <property type="entry name" value="HTH_GNTR"/>
    <property type="match status" value="1"/>
</dbReference>
<dbReference type="InterPro" id="IPR036388">
    <property type="entry name" value="WH-like_DNA-bd_sf"/>
</dbReference>
<dbReference type="GO" id="GO:0003700">
    <property type="term" value="F:DNA-binding transcription factor activity"/>
    <property type="evidence" value="ECO:0007669"/>
    <property type="project" value="InterPro"/>
</dbReference>
<evidence type="ECO:0000256" key="1">
    <source>
        <dbReference type="ARBA" id="ARBA00023015"/>
    </source>
</evidence>
<dbReference type="CDD" id="cd07377">
    <property type="entry name" value="WHTH_GntR"/>
    <property type="match status" value="1"/>
</dbReference>
<dbReference type="SMART" id="SM00345">
    <property type="entry name" value="HTH_GNTR"/>
    <property type="match status" value="1"/>
</dbReference>
<evidence type="ECO:0000256" key="3">
    <source>
        <dbReference type="ARBA" id="ARBA00023163"/>
    </source>
</evidence>
<feature type="domain" description="HTH gntR-type" evidence="4">
    <location>
        <begin position="15"/>
        <end position="83"/>
    </location>
</feature>
<reference evidence="5 6" key="1">
    <citation type="submission" date="2019-12" db="EMBL/GenBank/DDBJ databases">
        <authorList>
            <person name="Li J."/>
            <person name="Shi Y."/>
            <person name="Xu G."/>
            <person name="Xiao D."/>
            <person name="Ran X."/>
        </authorList>
    </citation>
    <scope>NUCLEOTIDE SEQUENCE [LARGE SCALE GENOMIC DNA]</scope>
    <source>
        <strain evidence="5 6">JCM 15915</strain>
    </source>
</reference>
<accession>A0A7M3SVS6</accession>
<dbReference type="Proteomes" id="UP000462152">
    <property type="component" value="Unassembled WGS sequence"/>
</dbReference>
<keyword evidence="6" id="KW-1185">Reference proteome</keyword>
<keyword evidence="1" id="KW-0805">Transcription regulation</keyword>
<dbReference type="InterPro" id="IPR011711">
    <property type="entry name" value="GntR_C"/>
</dbReference>
<dbReference type="Gene3D" id="1.10.10.10">
    <property type="entry name" value="Winged helix-like DNA-binding domain superfamily/Winged helix DNA-binding domain"/>
    <property type="match status" value="1"/>
</dbReference>
<dbReference type="SUPFAM" id="SSF48008">
    <property type="entry name" value="GntR ligand-binding domain-like"/>
    <property type="match status" value="1"/>
</dbReference>
<dbReference type="EMBL" id="WOGT01000010">
    <property type="protein sequence ID" value="MUN55891.1"/>
    <property type="molecule type" value="Genomic_DNA"/>
</dbReference>
<sequence>MPEKESMPKRRVGAADRMRALQQDIMEFILDQGLAPGDPMPTEFELVEELGVGRNTVREALKVLQSMGIVEVRHGYGMFVGRKNLEALAMGLEFHARMSLQGRGDEALEVVEVRQALESALIGSAMDAMTSEDHVALEACIRGMEESAEDGALNAEHDHEFHRLLFAPLDNDLLANLLEVFWSVYGRIREQVGQSIPMARQNARAHREVLEAVTHGEKERAAILLTSHFDALRDVLRNSAG</sequence>
<evidence type="ECO:0000256" key="2">
    <source>
        <dbReference type="ARBA" id="ARBA00023125"/>
    </source>
</evidence>
<dbReference type="PANTHER" id="PTHR43537:SF54">
    <property type="entry name" value="TRANSCRIPTIONAL REGULATOR, GNTR FAMILY"/>
    <property type="match status" value="1"/>
</dbReference>
<dbReference type="Pfam" id="PF07729">
    <property type="entry name" value="FCD"/>
    <property type="match status" value="1"/>
</dbReference>
<protein>
    <submittedName>
        <fullName evidence="5">FCD domain-containing protein</fullName>
    </submittedName>
</protein>
<proteinExistence type="predicted"/>
<name>A0A7M3SVS6_9MICC</name>